<reference evidence="5 6" key="1">
    <citation type="submission" date="2018-11" db="EMBL/GenBank/DDBJ databases">
        <authorList>
            <consortium name="Pathogen Informatics"/>
        </authorList>
    </citation>
    <scope>NUCLEOTIDE SEQUENCE [LARGE SCALE GENOMIC DNA]</scope>
</reference>
<accession>A0A3P6RNI3</accession>
<evidence type="ECO:0000313" key="6">
    <source>
        <dbReference type="Proteomes" id="UP000271889"/>
    </source>
</evidence>
<dbReference type="GO" id="GO:0017156">
    <property type="term" value="P:calcium-ion regulated exocytosis"/>
    <property type="evidence" value="ECO:0007669"/>
    <property type="project" value="TreeGrafter"/>
</dbReference>
<dbReference type="AlphaFoldDB" id="A0A3P6RNI3"/>
<dbReference type="PANTHER" id="PTHR10827">
    <property type="entry name" value="RETICULOCALBIN"/>
    <property type="match status" value="1"/>
</dbReference>
<sequence>IDINGDGVVKREEFAAPHPAERKNPKDKKSKQRMLEREAEFDKQVDTNGDGIATLEELFEYINPRNAKSLASEARELLESIDSNGDHKLSLQELLDRDRLIEYSPLISVAEILHDDL</sequence>
<evidence type="ECO:0000256" key="4">
    <source>
        <dbReference type="SAM" id="MobiDB-lite"/>
    </source>
</evidence>
<feature type="compositionally biased region" description="Basic and acidic residues" evidence="4">
    <location>
        <begin position="33"/>
        <end position="43"/>
    </location>
</feature>
<dbReference type="SUPFAM" id="SSF47473">
    <property type="entry name" value="EF-hand"/>
    <property type="match status" value="1"/>
</dbReference>
<proteinExistence type="predicted"/>
<dbReference type="PANTHER" id="PTHR10827:SF98">
    <property type="entry name" value="45 KDA CALCIUM-BINDING PROTEIN"/>
    <property type="match status" value="1"/>
</dbReference>
<evidence type="ECO:0000256" key="3">
    <source>
        <dbReference type="ARBA" id="ARBA00022837"/>
    </source>
</evidence>
<keyword evidence="6" id="KW-1185">Reference proteome</keyword>
<dbReference type="OrthoDB" id="9978834at2759"/>
<name>A0A3P6RNI3_CYLGO</name>
<feature type="compositionally biased region" description="Basic and acidic residues" evidence="4">
    <location>
        <begin position="8"/>
        <end position="24"/>
    </location>
</feature>
<dbReference type="Gene3D" id="1.10.238.10">
    <property type="entry name" value="EF-hand"/>
    <property type="match status" value="1"/>
</dbReference>
<evidence type="ECO:0000256" key="2">
    <source>
        <dbReference type="ARBA" id="ARBA00022737"/>
    </source>
</evidence>
<evidence type="ECO:0000256" key="1">
    <source>
        <dbReference type="ARBA" id="ARBA00022723"/>
    </source>
</evidence>
<dbReference type="GO" id="GO:0005783">
    <property type="term" value="C:endoplasmic reticulum"/>
    <property type="evidence" value="ECO:0007669"/>
    <property type="project" value="TreeGrafter"/>
</dbReference>
<protein>
    <submittedName>
        <fullName evidence="5">Uncharacterized protein</fullName>
    </submittedName>
</protein>
<dbReference type="PROSITE" id="PS00018">
    <property type="entry name" value="EF_HAND_1"/>
    <property type="match status" value="1"/>
</dbReference>
<organism evidence="5 6">
    <name type="scientific">Cylicostephanus goldi</name>
    <name type="common">Nematode worm</name>
    <dbReference type="NCBI Taxonomy" id="71465"/>
    <lineage>
        <taxon>Eukaryota</taxon>
        <taxon>Metazoa</taxon>
        <taxon>Ecdysozoa</taxon>
        <taxon>Nematoda</taxon>
        <taxon>Chromadorea</taxon>
        <taxon>Rhabditida</taxon>
        <taxon>Rhabditina</taxon>
        <taxon>Rhabditomorpha</taxon>
        <taxon>Strongyloidea</taxon>
        <taxon>Strongylidae</taxon>
        <taxon>Cylicostephanus</taxon>
    </lineage>
</organism>
<feature type="region of interest" description="Disordered" evidence="4">
    <location>
        <begin position="1"/>
        <end position="43"/>
    </location>
</feature>
<dbReference type="EMBL" id="UYRV01010722">
    <property type="protein sequence ID" value="VDK57633.1"/>
    <property type="molecule type" value="Genomic_DNA"/>
</dbReference>
<evidence type="ECO:0000313" key="5">
    <source>
        <dbReference type="EMBL" id="VDK57633.1"/>
    </source>
</evidence>
<dbReference type="Proteomes" id="UP000271889">
    <property type="component" value="Unassembled WGS sequence"/>
</dbReference>
<keyword evidence="2" id="KW-0677">Repeat</keyword>
<keyword evidence="3" id="KW-0106">Calcium</keyword>
<gene>
    <name evidence="5" type="ORF">CGOC_LOCUS4060</name>
</gene>
<keyword evidence="1" id="KW-0479">Metal-binding</keyword>
<dbReference type="InterPro" id="IPR011992">
    <property type="entry name" value="EF-hand-dom_pair"/>
</dbReference>
<feature type="non-terminal residue" evidence="5">
    <location>
        <position position="1"/>
    </location>
</feature>
<dbReference type="GO" id="GO:0005509">
    <property type="term" value="F:calcium ion binding"/>
    <property type="evidence" value="ECO:0007669"/>
    <property type="project" value="TreeGrafter"/>
</dbReference>
<dbReference type="InterPro" id="IPR018247">
    <property type="entry name" value="EF_Hand_1_Ca_BS"/>
</dbReference>